<dbReference type="AlphaFoldDB" id="A0AAV5LPU9"/>
<name>A0AAV5LPU9_9ROSI</name>
<dbReference type="PROSITE" id="PS50878">
    <property type="entry name" value="RT_POL"/>
    <property type="match status" value="1"/>
</dbReference>
<evidence type="ECO:0000313" key="2">
    <source>
        <dbReference type="EMBL" id="GKV39485.1"/>
    </source>
</evidence>
<keyword evidence="3" id="KW-1185">Reference proteome</keyword>
<dbReference type="PANTHER" id="PTHR33116">
    <property type="entry name" value="REVERSE TRANSCRIPTASE ZINC-BINDING DOMAIN-CONTAINING PROTEIN-RELATED-RELATED"/>
    <property type="match status" value="1"/>
</dbReference>
<dbReference type="Pfam" id="PF13966">
    <property type="entry name" value="zf-RVT"/>
    <property type="match status" value="1"/>
</dbReference>
<dbReference type="Proteomes" id="UP001054252">
    <property type="component" value="Unassembled WGS sequence"/>
</dbReference>
<proteinExistence type="predicted"/>
<organism evidence="2 3">
    <name type="scientific">Rubroshorea leprosula</name>
    <dbReference type="NCBI Taxonomy" id="152421"/>
    <lineage>
        <taxon>Eukaryota</taxon>
        <taxon>Viridiplantae</taxon>
        <taxon>Streptophyta</taxon>
        <taxon>Embryophyta</taxon>
        <taxon>Tracheophyta</taxon>
        <taxon>Spermatophyta</taxon>
        <taxon>Magnoliopsida</taxon>
        <taxon>eudicotyledons</taxon>
        <taxon>Gunneridae</taxon>
        <taxon>Pentapetalae</taxon>
        <taxon>rosids</taxon>
        <taxon>malvids</taxon>
        <taxon>Malvales</taxon>
        <taxon>Dipterocarpaceae</taxon>
        <taxon>Rubroshorea</taxon>
    </lineage>
</organism>
<dbReference type="Pfam" id="PF00078">
    <property type="entry name" value="RVT_1"/>
    <property type="match status" value="1"/>
</dbReference>
<gene>
    <name evidence="2" type="ORF">SLEP1_g47243</name>
</gene>
<protein>
    <recommendedName>
        <fullName evidence="1">Reverse transcriptase domain-containing protein</fullName>
    </recommendedName>
</protein>
<feature type="domain" description="Reverse transcriptase" evidence="1">
    <location>
        <begin position="1"/>
        <end position="140"/>
    </location>
</feature>
<sequence length="561" mass="63586">MFSVALNGNLEGYFPGKKGIRQGDPLSPYLFVICMEVLSRLLNKAAQEGNLPYHPNCKKTSLTHLCFADDLLIFTDGSSRAVGELDSILKQFYLVTGLKVNYQKSEIFCCGMPNQVIRELTETYGFKVGTLPVRYLGVPLITGRLTNAALKPLISKITDRINSWSSKYLSFAGRLQLISSVLQGITNFWCSVFILPKRVITAVEAKCSAFLWKGKSIDARGAKVSWSAVCQPKMEGGLGIKPLLSWNNACILRFIWLLFSKAGSIWRKILKLRSLAKYLVKHIVGTGDSIYLWHDFWHPNGPLIEVYGQKIVYDAAIPSQAKLSQVIQGDFWKWPPARSPALLQIQIALCGVLYPNQSTADSVTWLASTSGSFKTGSTWNYLRDKGTKVQWFRLVWFSHSIPRHCFISWLAILNRLSTKARQKRWTPSIDDTCMLCKDASESRDHLFFSCPYSRQLWKQISLLLGVPSTCSWQDVLTWFCRKTKRTALYNTLLKLAWCASIYYIWTERNNRIHRQVFTSPSALVDKIQADVRDRVLGFAKEKTSPLSKEVATNWGLDVLCI</sequence>
<comment type="caution">
    <text evidence="2">The sequence shown here is derived from an EMBL/GenBank/DDBJ whole genome shotgun (WGS) entry which is preliminary data.</text>
</comment>
<dbReference type="PANTHER" id="PTHR33116:SF80">
    <property type="entry name" value="REVERSE TRANSCRIPTASE ZINC-BINDING DOMAIN-CONTAINING PROTEIN"/>
    <property type="match status" value="1"/>
</dbReference>
<accession>A0AAV5LPU9</accession>
<dbReference type="SUPFAM" id="SSF56672">
    <property type="entry name" value="DNA/RNA polymerases"/>
    <property type="match status" value="1"/>
</dbReference>
<dbReference type="EMBL" id="BPVZ01000135">
    <property type="protein sequence ID" value="GKV39485.1"/>
    <property type="molecule type" value="Genomic_DNA"/>
</dbReference>
<dbReference type="InterPro" id="IPR043502">
    <property type="entry name" value="DNA/RNA_pol_sf"/>
</dbReference>
<evidence type="ECO:0000259" key="1">
    <source>
        <dbReference type="PROSITE" id="PS50878"/>
    </source>
</evidence>
<dbReference type="InterPro" id="IPR026960">
    <property type="entry name" value="RVT-Znf"/>
</dbReference>
<evidence type="ECO:0000313" key="3">
    <source>
        <dbReference type="Proteomes" id="UP001054252"/>
    </source>
</evidence>
<reference evidence="2 3" key="1">
    <citation type="journal article" date="2021" name="Commun. Biol.">
        <title>The genome of Shorea leprosula (Dipterocarpaceae) highlights the ecological relevance of drought in aseasonal tropical rainforests.</title>
        <authorList>
            <person name="Ng K.K.S."/>
            <person name="Kobayashi M.J."/>
            <person name="Fawcett J.A."/>
            <person name="Hatakeyama M."/>
            <person name="Paape T."/>
            <person name="Ng C.H."/>
            <person name="Ang C.C."/>
            <person name="Tnah L.H."/>
            <person name="Lee C.T."/>
            <person name="Nishiyama T."/>
            <person name="Sese J."/>
            <person name="O'Brien M.J."/>
            <person name="Copetti D."/>
            <person name="Mohd Noor M.I."/>
            <person name="Ong R.C."/>
            <person name="Putra M."/>
            <person name="Sireger I.Z."/>
            <person name="Indrioko S."/>
            <person name="Kosugi Y."/>
            <person name="Izuno A."/>
            <person name="Isagi Y."/>
            <person name="Lee S.L."/>
            <person name="Shimizu K.K."/>
        </authorList>
    </citation>
    <scope>NUCLEOTIDE SEQUENCE [LARGE SCALE GENOMIC DNA]</scope>
    <source>
        <strain evidence="2">214</strain>
    </source>
</reference>
<dbReference type="InterPro" id="IPR000477">
    <property type="entry name" value="RT_dom"/>
</dbReference>